<evidence type="ECO:0000313" key="3">
    <source>
        <dbReference type="EMBL" id="QAY72973.1"/>
    </source>
</evidence>
<feature type="chain" id="PRO_5020736133" description="Ig-like domain repeat protein" evidence="2">
    <location>
        <begin position="29"/>
        <end position="419"/>
    </location>
</feature>
<keyword evidence="4" id="KW-1185">Reference proteome</keyword>
<dbReference type="KEGG" id="agf:ET445_06060"/>
<dbReference type="OrthoDB" id="9772590at2"/>
<dbReference type="Proteomes" id="UP000291259">
    <property type="component" value="Chromosome"/>
</dbReference>
<evidence type="ECO:0000313" key="4">
    <source>
        <dbReference type="Proteomes" id="UP000291259"/>
    </source>
</evidence>
<organism evidence="3 4">
    <name type="scientific">Agromyces protaetiae</name>
    <dbReference type="NCBI Taxonomy" id="2509455"/>
    <lineage>
        <taxon>Bacteria</taxon>
        <taxon>Bacillati</taxon>
        <taxon>Actinomycetota</taxon>
        <taxon>Actinomycetes</taxon>
        <taxon>Micrococcales</taxon>
        <taxon>Microbacteriaceae</taxon>
        <taxon>Agromyces</taxon>
    </lineage>
</organism>
<evidence type="ECO:0000256" key="2">
    <source>
        <dbReference type="SAM" id="SignalP"/>
    </source>
</evidence>
<keyword evidence="1" id="KW-1133">Transmembrane helix</keyword>
<dbReference type="RefSeq" id="WP_129189773.1">
    <property type="nucleotide sequence ID" value="NZ_CP035491.1"/>
</dbReference>
<accession>A0A4P6FDB5</accession>
<evidence type="ECO:0000256" key="1">
    <source>
        <dbReference type="SAM" id="Phobius"/>
    </source>
</evidence>
<gene>
    <name evidence="3" type="ORF">ET445_06060</name>
</gene>
<name>A0A4P6FDB5_9MICO</name>
<dbReference type="EMBL" id="CP035491">
    <property type="protein sequence ID" value="QAY72973.1"/>
    <property type="molecule type" value="Genomic_DNA"/>
</dbReference>
<keyword evidence="1" id="KW-0472">Membrane</keyword>
<feature type="transmembrane region" description="Helical" evidence="1">
    <location>
        <begin position="388"/>
        <end position="408"/>
    </location>
</feature>
<protein>
    <recommendedName>
        <fullName evidence="5">Ig-like domain repeat protein</fullName>
    </recommendedName>
</protein>
<keyword evidence="2" id="KW-0732">Signal</keyword>
<sequence>MKRTFSALAVSVLAAGLAVAGAAMPASADGEAPATPTATVEAGNCLVLNVDLSDYAVDPGTPAVEKVSHTDYIYLPVHGSVPHIAHKDEGDFLIYDWTLYYKSGTQEHVTTEPKNAIPGVANTVSVTIDGAVHTEDFGSDFTESYQLDDKFESNTYTVTVTAFGETEPEVYSGTVPACGVGAWNAAATFDAEAKCGTATVNVSNVALSGDKINGTVSVVPYVDGTAKAEDILALAEGATKTLTYSFPEDSGDHKVVVRTGPAHGDTILAQTLVSTDCIGNVKVTGNLQVGGAITVTGDHFQPDTEYTIELHSDPQVLGTVTTDGAGEFTLPTTIPAGTPAGDHEVAALSDGVQISAAQVTIAAAAAVPAANTTPAATKAGLAETGFNGLPFAIGALALVAVGAVAVGASRAKRAARTRG</sequence>
<reference evidence="3 4" key="1">
    <citation type="submission" date="2019-01" db="EMBL/GenBank/DDBJ databases">
        <title>Genome sequencing of strain FW100M-8.</title>
        <authorList>
            <person name="Heo J."/>
            <person name="Kim S.-J."/>
            <person name="Kim J.-S."/>
            <person name="Hong S.-B."/>
            <person name="Kwon S.-W."/>
        </authorList>
    </citation>
    <scope>NUCLEOTIDE SEQUENCE [LARGE SCALE GENOMIC DNA]</scope>
    <source>
        <strain evidence="3 4">FW100M-8</strain>
    </source>
</reference>
<evidence type="ECO:0008006" key="5">
    <source>
        <dbReference type="Google" id="ProtNLM"/>
    </source>
</evidence>
<dbReference type="AlphaFoldDB" id="A0A4P6FDB5"/>
<feature type="signal peptide" evidence="2">
    <location>
        <begin position="1"/>
        <end position="28"/>
    </location>
</feature>
<keyword evidence="1" id="KW-0812">Transmembrane</keyword>
<proteinExistence type="predicted"/>